<dbReference type="GO" id="GO:0016301">
    <property type="term" value="F:kinase activity"/>
    <property type="evidence" value="ECO:0007669"/>
    <property type="project" value="UniProtKB-KW"/>
</dbReference>
<protein>
    <submittedName>
        <fullName evidence="7">Uncharacterized protein</fullName>
    </submittedName>
</protein>
<dbReference type="PIRSF" id="PIRSF004884">
    <property type="entry name" value="Sugar_kin_arch"/>
    <property type="match status" value="1"/>
</dbReference>
<dbReference type="Pfam" id="PF08544">
    <property type="entry name" value="GHMP_kinases_C"/>
    <property type="match status" value="1"/>
</dbReference>
<dbReference type="EMBL" id="CP036433">
    <property type="protein sequence ID" value="QDU98513.1"/>
    <property type="molecule type" value="Genomic_DNA"/>
</dbReference>
<gene>
    <name evidence="7" type="ORF">Pla8534_63820</name>
</gene>
<proteinExistence type="predicted"/>
<keyword evidence="3" id="KW-0418">Kinase</keyword>
<name>A0A518E394_9BACT</name>
<dbReference type="InterPro" id="IPR006204">
    <property type="entry name" value="GHMP_kinase_N_dom"/>
</dbReference>
<dbReference type="RefSeq" id="WP_145057833.1">
    <property type="nucleotide sequence ID" value="NZ_CP036433.1"/>
</dbReference>
<dbReference type="OrthoDB" id="1492801at2"/>
<dbReference type="SUPFAM" id="SSF54211">
    <property type="entry name" value="Ribosomal protein S5 domain 2-like"/>
    <property type="match status" value="1"/>
</dbReference>
<evidence type="ECO:0000313" key="8">
    <source>
        <dbReference type="Proteomes" id="UP000317648"/>
    </source>
</evidence>
<keyword evidence="8" id="KW-1185">Reference proteome</keyword>
<sequence length="324" mass="33780">MTPAASNSIASVLVVAPARLHFGLFTFGGAGRTYGGVGAAIAEPALRLRLTPAEHFSATGPHAQRVRKFAAAWQAFHRRDALPAWSVTVEAAPPEHVGLGLGTQLGLATAAGLNAAHQLPPHALTELALCAGRGERSSVGTHAFSLGGLIVEGGKESDEVLSPLECRMPLPDDWRFVLARPATTAGLSGAAELQAFCDLPPVAPTTRQTLVNEVSERMLPALAAADFEAFSLSVTRFGRIAGLCYEQQQGGPYNGPLLNRLVATLQRQGVAGVGQSSWGPTIFGLAPSQAAAEEQIDRLTETFDTPLTLSIAAPNNTGAVITVR</sequence>
<evidence type="ECO:0000256" key="3">
    <source>
        <dbReference type="ARBA" id="ARBA00022777"/>
    </source>
</evidence>
<keyword evidence="4" id="KW-0067">ATP-binding</keyword>
<dbReference type="GO" id="GO:0005524">
    <property type="term" value="F:ATP binding"/>
    <property type="evidence" value="ECO:0007669"/>
    <property type="project" value="UniProtKB-KW"/>
</dbReference>
<accession>A0A518E394</accession>
<evidence type="ECO:0000256" key="2">
    <source>
        <dbReference type="ARBA" id="ARBA00022741"/>
    </source>
</evidence>
<dbReference type="InterPro" id="IPR020568">
    <property type="entry name" value="Ribosomal_Su5_D2-typ_SF"/>
</dbReference>
<dbReference type="AlphaFoldDB" id="A0A518E394"/>
<dbReference type="Pfam" id="PF00288">
    <property type="entry name" value="GHMP_kinases_N"/>
    <property type="match status" value="1"/>
</dbReference>
<dbReference type="Proteomes" id="UP000317648">
    <property type="component" value="Chromosome"/>
</dbReference>
<keyword evidence="1" id="KW-0808">Transferase</keyword>
<dbReference type="PANTHER" id="PTHR20861">
    <property type="entry name" value="HOMOSERINE/4-DIPHOSPHOCYTIDYL-2-C-METHYL-D-ERYTHRITOL KINASE"/>
    <property type="match status" value="1"/>
</dbReference>
<dbReference type="PANTHER" id="PTHR20861:SF1">
    <property type="entry name" value="HOMOSERINE KINASE"/>
    <property type="match status" value="1"/>
</dbReference>
<evidence type="ECO:0000259" key="6">
    <source>
        <dbReference type="Pfam" id="PF08544"/>
    </source>
</evidence>
<organism evidence="7 8">
    <name type="scientific">Lignipirellula cremea</name>
    <dbReference type="NCBI Taxonomy" id="2528010"/>
    <lineage>
        <taxon>Bacteria</taxon>
        <taxon>Pseudomonadati</taxon>
        <taxon>Planctomycetota</taxon>
        <taxon>Planctomycetia</taxon>
        <taxon>Pirellulales</taxon>
        <taxon>Pirellulaceae</taxon>
        <taxon>Lignipirellula</taxon>
    </lineage>
</organism>
<feature type="domain" description="GHMP kinase C-terminal" evidence="6">
    <location>
        <begin position="233"/>
        <end position="304"/>
    </location>
</feature>
<dbReference type="KEGG" id="lcre:Pla8534_63820"/>
<reference evidence="7 8" key="1">
    <citation type="submission" date="2019-02" db="EMBL/GenBank/DDBJ databases">
        <title>Deep-cultivation of Planctomycetes and their phenomic and genomic characterization uncovers novel biology.</title>
        <authorList>
            <person name="Wiegand S."/>
            <person name="Jogler M."/>
            <person name="Boedeker C."/>
            <person name="Pinto D."/>
            <person name="Vollmers J."/>
            <person name="Rivas-Marin E."/>
            <person name="Kohn T."/>
            <person name="Peeters S.H."/>
            <person name="Heuer A."/>
            <person name="Rast P."/>
            <person name="Oberbeckmann S."/>
            <person name="Bunk B."/>
            <person name="Jeske O."/>
            <person name="Meyerdierks A."/>
            <person name="Storesund J.E."/>
            <person name="Kallscheuer N."/>
            <person name="Luecker S."/>
            <person name="Lage O.M."/>
            <person name="Pohl T."/>
            <person name="Merkel B.J."/>
            <person name="Hornburger P."/>
            <person name="Mueller R.-W."/>
            <person name="Bruemmer F."/>
            <person name="Labrenz M."/>
            <person name="Spormann A.M."/>
            <person name="Op den Camp H."/>
            <person name="Overmann J."/>
            <person name="Amann R."/>
            <person name="Jetten M.S.M."/>
            <person name="Mascher T."/>
            <person name="Medema M.H."/>
            <person name="Devos D.P."/>
            <person name="Kaster A.-K."/>
            <person name="Ovreas L."/>
            <person name="Rohde M."/>
            <person name="Galperin M.Y."/>
            <person name="Jogler C."/>
        </authorList>
    </citation>
    <scope>NUCLEOTIDE SEQUENCE [LARGE SCALE GENOMIC DNA]</scope>
    <source>
        <strain evidence="7 8">Pla85_3_4</strain>
    </source>
</reference>
<dbReference type="InterPro" id="IPR013750">
    <property type="entry name" value="GHMP_kinase_C_dom"/>
</dbReference>
<evidence type="ECO:0000313" key="7">
    <source>
        <dbReference type="EMBL" id="QDU98513.1"/>
    </source>
</evidence>
<evidence type="ECO:0000256" key="1">
    <source>
        <dbReference type="ARBA" id="ARBA00022679"/>
    </source>
</evidence>
<dbReference type="InterPro" id="IPR004422">
    <property type="entry name" value="RFAP_synthase"/>
</dbReference>
<evidence type="ECO:0000256" key="4">
    <source>
        <dbReference type="ARBA" id="ARBA00022840"/>
    </source>
</evidence>
<keyword evidence="2" id="KW-0547">Nucleotide-binding</keyword>
<evidence type="ECO:0000259" key="5">
    <source>
        <dbReference type="Pfam" id="PF00288"/>
    </source>
</evidence>
<feature type="domain" description="GHMP kinase N-terminal" evidence="5">
    <location>
        <begin position="71"/>
        <end position="140"/>
    </location>
</feature>